<feature type="compositionally biased region" description="Basic and acidic residues" evidence="1">
    <location>
        <begin position="249"/>
        <end position="260"/>
    </location>
</feature>
<name>A0A4C1WZI0_EUMVA</name>
<feature type="region of interest" description="Disordered" evidence="1">
    <location>
        <begin position="242"/>
        <end position="278"/>
    </location>
</feature>
<evidence type="ECO:0000313" key="3">
    <source>
        <dbReference type="Proteomes" id="UP000299102"/>
    </source>
</evidence>
<dbReference type="AlphaFoldDB" id="A0A4C1WZI0"/>
<feature type="compositionally biased region" description="Basic residues" evidence="1">
    <location>
        <begin position="261"/>
        <end position="271"/>
    </location>
</feature>
<organism evidence="2 3">
    <name type="scientific">Eumeta variegata</name>
    <name type="common">Bagworm moth</name>
    <name type="synonym">Eumeta japonica</name>
    <dbReference type="NCBI Taxonomy" id="151549"/>
    <lineage>
        <taxon>Eukaryota</taxon>
        <taxon>Metazoa</taxon>
        <taxon>Ecdysozoa</taxon>
        <taxon>Arthropoda</taxon>
        <taxon>Hexapoda</taxon>
        <taxon>Insecta</taxon>
        <taxon>Pterygota</taxon>
        <taxon>Neoptera</taxon>
        <taxon>Endopterygota</taxon>
        <taxon>Lepidoptera</taxon>
        <taxon>Glossata</taxon>
        <taxon>Ditrysia</taxon>
        <taxon>Tineoidea</taxon>
        <taxon>Psychidae</taxon>
        <taxon>Oiketicinae</taxon>
        <taxon>Eumeta</taxon>
    </lineage>
</organism>
<proteinExistence type="predicted"/>
<dbReference type="Proteomes" id="UP000299102">
    <property type="component" value="Unassembled WGS sequence"/>
</dbReference>
<dbReference type="EMBL" id="BGZK01000705">
    <property type="protein sequence ID" value="GBP56956.1"/>
    <property type="molecule type" value="Genomic_DNA"/>
</dbReference>
<sequence length="408" mass="46994">MRRRYRVKYELQRGAFKSGRHFAVVAAPVTDAAPIQQDSELHRCRICNELLNFRKSVKPKSLVFHMPNKYPENLRRNYFRHLDGLTTTRARLGRVAAPSTAGELTLYFLSHRRDTFFIGAQALRREVGVRASRRRQVRQWRRMGFCQINGSLPPPRRARRPPCRRAPDRRRNETTVRRHRSFLREIYGPPRSYLTLFQITIDPVTYSPFSRLTYLDTALSTYRVSLECECEIEVHRKLSRGYELPPKSDAGKKNLTGDRKRQGRRSPKGLRARSAGSAVMSRAGQSINLNVRRRRAPTCNFFRSRAARLPDASRRRVVASPLPLNFDPELSDCVPPADLKDNICIQRGLETRFIHPCRTLNLYNWKKGDGKRAAKVKPLMVKFSSWRVAGRGGAGDGGDTRRPDREAV</sequence>
<feature type="compositionally biased region" description="Basic and acidic residues" evidence="1">
    <location>
        <begin position="165"/>
        <end position="175"/>
    </location>
</feature>
<comment type="caution">
    <text evidence="2">The sequence shown here is derived from an EMBL/GenBank/DDBJ whole genome shotgun (WGS) entry which is preliminary data.</text>
</comment>
<feature type="region of interest" description="Disordered" evidence="1">
    <location>
        <begin position="389"/>
        <end position="408"/>
    </location>
</feature>
<evidence type="ECO:0000313" key="2">
    <source>
        <dbReference type="EMBL" id="GBP56956.1"/>
    </source>
</evidence>
<keyword evidence="3" id="KW-1185">Reference proteome</keyword>
<reference evidence="2 3" key="1">
    <citation type="journal article" date="2019" name="Commun. Biol.">
        <title>The bagworm genome reveals a unique fibroin gene that provides high tensile strength.</title>
        <authorList>
            <person name="Kono N."/>
            <person name="Nakamura H."/>
            <person name="Ohtoshi R."/>
            <person name="Tomita M."/>
            <person name="Numata K."/>
            <person name="Arakawa K."/>
        </authorList>
    </citation>
    <scope>NUCLEOTIDE SEQUENCE [LARGE SCALE GENOMIC DNA]</scope>
</reference>
<feature type="compositionally biased region" description="Basic and acidic residues" evidence="1">
    <location>
        <begin position="398"/>
        <end position="408"/>
    </location>
</feature>
<accession>A0A4C1WZI0</accession>
<evidence type="ECO:0000256" key="1">
    <source>
        <dbReference type="SAM" id="MobiDB-lite"/>
    </source>
</evidence>
<gene>
    <name evidence="2" type="ORF">EVAR_79092_1</name>
</gene>
<protein>
    <submittedName>
        <fullName evidence="2">Uncharacterized protein</fullName>
    </submittedName>
</protein>
<feature type="region of interest" description="Disordered" evidence="1">
    <location>
        <begin position="154"/>
        <end position="175"/>
    </location>
</feature>